<comment type="similarity">
    <text evidence="5 6">Belongs to the FtsA/MreB family.</text>
</comment>
<comment type="caution">
    <text evidence="6">Lacks conserved residue(s) required for the propagation of feature annotation.</text>
</comment>
<dbReference type="GO" id="GO:0000902">
    <property type="term" value="P:cell morphogenesis"/>
    <property type="evidence" value="ECO:0007669"/>
    <property type="project" value="InterPro"/>
</dbReference>
<dbReference type="InterPro" id="IPR043129">
    <property type="entry name" value="ATPase_NBD"/>
</dbReference>
<evidence type="ECO:0000256" key="2">
    <source>
        <dbReference type="ARBA" id="ARBA00022741"/>
    </source>
</evidence>
<comment type="function">
    <text evidence="6">Forms membrane-associated dynamic filaments that are essential for cell shape determination. Acts by regulating cell wall synthesis and cell elongation, and thus cell shape. A feedback loop between cell geometry and MreB localization may maintain elongated cell shape by targeting cell wall growth to regions of negative cell wall curvature.</text>
</comment>
<dbReference type="HAMAP" id="MF_02207">
    <property type="entry name" value="MreB"/>
    <property type="match status" value="1"/>
</dbReference>
<dbReference type="PANTHER" id="PTHR42749">
    <property type="entry name" value="CELL SHAPE-DETERMINING PROTEIN MREB"/>
    <property type="match status" value="1"/>
</dbReference>
<dbReference type="Gene3D" id="3.30.420.40">
    <property type="match status" value="3"/>
</dbReference>
<comment type="subunit">
    <text evidence="6">Forms polymers.</text>
</comment>
<gene>
    <name evidence="6" type="primary">mreB</name>
    <name evidence="7" type="ORF">A2677_01065</name>
</gene>
<feature type="binding site" evidence="6">
    <location>
        <begin position="216"/>
        <end position="219"/>
    </location>
    <ligand>
        <name>ATP</name>
        <dbReference type="ChEBI" id="CHEBI:30616"/>
    </ligand>
</feature>
<comment type="caution">
    <text evidence="7">The sequence shown here is derived from an EMBL/GenBank/DDBJ whole genome shotgun (WGS) entry which is preliminary data.</text>
</comment>
<dbReference type="PANTHER" id="PTHR42749:SF1">
    <property type="entry name" value="CELL SHAPE-DETERMINING PROTEIN MREB"/>
    <property type="match status" value="1"/>
</dbReference>
<sequence>MRFFPKFVGGRGAKNIGIDLGTTNVLVYVAGQGIIINEPSVVAINNRTDQILAVGNDAKIMIGKTPPYITVSRPLIDGVISDFEVAEKMIKHFIQKVHREHFVFMPRSRVLVGIPLDITEVERKAVEDAVIGAGAKDVYLIDEPMAAAIGTGLQVQEPHASMIVDIGGGTTDIAVISLGGIVTSKSLKIAGEKLNDAISQYIREKYNLLLGEKTSELMKIHIGSALPLDEPLSMSIRGRDLLTGLPKEIDVTDSEVRDAMSRLIRLIIDAIKQTVENTPPELVSDLYQRGMVITGGGALLRRIADLIEKETKIPVQIADDPLTTVVRGAGLVLEDLSNLQHLVVTPTRS</sequence>
<feature type="binding site" evidence="6">
    <location>
        <begin position="168"/>
        <end position="170"/>
    </location>
    <ligand>
        <name>ATP</name>
        <dbReference type="ChEBI" id="CHEBI:30616"/>
    </ligand>
</feature>
<dbReference type="Pfam" id="PF06723">
    <property type="entry name" value="MreB_Mbl"/>
    <property type="match status" value="1"/>
</dbReference>
<accession>A0A1G2BP24</accession>
<reference evidence="7 8" key="1">
    <citation type="journal article" date="2016" name="Nat. Commun.">
        <title>Thousands of microbial genomes shed light on interconnected biogeochemical processes in an aquifer system.</title>
        <authorList>
            <person name="Anantharaman K."/>
            <person name="Brown C.T."/>
            <person name="Hug L.A."/>
            <person name="Sharon I."/>
            <person name="Castelle C.J."/>
            <person name="Probst A.J."/>
            <person name="Thomas B.C."/>
            <person name="Singh A."/>
            <person name="Wilkins M.J."/>
            <person name="Karaoz U."/>
            <person name="Brodie E.L."/>
            <person name="Williams K.H."/>
            <person name="Hubbard S.S."/>
            <person name="Banfield J.F."/>
        </authorList>
    </citation>
    <scope>NUCLEOTIDE SEQUENCE [LARGE SCALE GENOMIC DNA]</scope>
</reference>
<keyword evidence="1 6" id="KW-0963">Cytoplasm</keyword>
<dbReference type="GO" id="GO:0008360">
    <property type="term" value="P:regulation of cell shape"/>
    <property type="evidence" value="ECO:0007669"/>
    <property type="project" value="UniProtKB-UniRule"/>
</dbReference>
<name>A0A1G2BP24_9BACT</name>
<organism evidence="7 8">
    <name type="scientific">Candidatus Komeilibacteria bacterium RIFCSPHIGHO2_01_FULL_52_14</name>
    <dbReference type="NCBI Taxonomy" id="1798549"/>
    <lineage>
        <taxon>Bacteria</taxon>
        <taxon>Candidatus Komeiliibacteriota</taxon>
    </lineage>
</organism>
<evidence type="ECO:0000256" key="3">
    <source>
        <dbReference type="ARBA" id="ARBA00022840"/>
    </source>
</evidence>
<evidence type="ECO:0000256" key="4">
    <source>
        <dbReference type="ARBA" id="ARBA00022960"/>
    </source>
</evidence>
<dbReference type="Proteomes" id="UP000177817">
    <property type="component" value="Unassembled WGS sequence"/>
</dbReference>
<evidence type="ECO:0000256" key="6">
    <source>
        <dbReference type="HAMAP-Rule" id="MF_02207"/>
    </source>
</evidence>
<feature type="binding site" evidence="6">
    <location>
        <begin position="296"/>
        <end position="299"/>
    </location>
    <ligand>
        <name>ATP</name>
        <dbReference type="ChEBI" id="CHEBI:30616"/>
    </ligand>
</feature>
<comment type="subcellular location">
    <subcellularLocation>
        <location evidence="6">Cytoplasm</location>
    </subcellularLocation>
    <text evidence="6">Membrane-associated.</text>
</comment>
<dbReference type="AlphaFoldDB" id="A0A1G2BP24"/>
<proteinExistence type="inferred from homology"/>
<dbReference type="NCBIfam" id="NF010539">
    <property type="entry name" value="PRK13927.1"/>
    <property type="match status" value="1"/>
</dbReference>
<keyword evidence="3 6" id="KW-0067">ATP-binding</keyword>
<dbReference type="CDD" id="cd10225">
    <property type="entry name" value="ASKHA_NBD_MreB-like"/>
    <property type="match status" value="1"/>
</dbReference>
<dbReference type="PRINTS" id="PR01652">
    <property type="entry name" value="SHAPEPROTEIN"/>
</dbReference>
<dbReference type="GO" id="GO:0005737">
    <property type="term" value="C:cytoplasm"/>
    <property type="evidence" value="ECO:0007669"/>
    <property type="project" value="UniProtKB-SubCell"/>
</dbReference>
<dbReference type="GO" id="GO:0005524">
    <property type="term" value="F:ATP binding"/>
    <property type="evidence" value="ECO:0007669"/>
    <property type="project" value="UniProtKB-KW"/>
</dbReference>
<keyword evidence="2 6" id="KW-0547">Nucleotide-binding</keyword>
<evidence type="ECO:0000313" key="8">
    <source>
        <dbReference type="Proteomes" id="UP000177817"/>
    </source>
</evidence>
<protein>
    <recommendedName>
        <fullName evidence="6">Cell shape-determining protein MreB</fullName>
    </recommendedName>
</protein>
<dbReference type="InterPro" id="IPR004753">
    <property type="entry name" value="MreB"/>
</dbReference>
<evidence type="ECO:0000256" key="5">
    <source>
        <dbReference type="ARBA" id="ARBA00023458"/>
    </source>
</evidence>
<evidence type="ECO:0000313" key="7">
    <source>
        <dbReference type="EMBL" id="OGY90037.1"/>
    </source>
</evidence>
<dbReference type="InterPro" id="IPR056546">
    <property type="entry name" value="MreB_MamK-like"/>
</dbReference>
<dbReference type="NCBIfam" id="TIGR00904">
    <property type="entry name" value="mreB"/>
    <property type="match status" value="1"/>
</dbReference>
<dbReference type="SUPFAM" id="SSF53067">
    <property type="entry name" value="Actin-like ATPase domain"/>
    <property type="match status" value="2"/>
</dbReference>
<dbReference type="EMBL" id="MHKK01000019">
    <property type="protein sequence ID" value="OGY90037.1"/>
    <property type="molecule type" value="Genomic_DNA"/>
</dbReference>
<evidence type="ECO:0000256" key="1">
    <source>
        <dbReference type="ARBA" id="ARBA00022490"/>
    </source>
</evidence>
<keyword evidence="4 6" id="KW-0133">Cell shape</keyword>